<evidence type="ECO:0000256" key="1">
    <source>
        <dbReference type="SAM" id="MobiDB-lite"/>
    </source>
</evidence>
<proteinExistence type="predicted"/>
<organism evidence="2 3">
    <name type="scientific">Octopus sinensis</name>
    <name type="common">East Asian common octopus</name>
    <dbReference type="NCBI Taxonomy" id="2607531"/>
    <lineage>
        <taxon>Eukaryota</taxon>
        <taxon>Metazoa</taxon>
        <taxon>Spiralia</taxon>
        <taxon>Lophotrochozoa</taxon>
        <taxon>Mollusca</taxon>
        <taxon>Cephalopoda</taxon>
        <taxon>Coleoidea</taxon>
        <taxon>Octopodiformes</taxon>
        <taxon>Octopoda</taxon>
        <taxon>Incirrata</taxon>
        <taxon>Octopodidae</taxon>
        <taxon>Octopus</taxon>
    </lineage>
</organism>
<dbReference type="Proteomes" id="UP000515154">
    <property type="component" value="Unplaced"/>
</dbReference>
<feature type="compositionally biased region" description="Polar residues" evidence="1">
    <location>
        <begin position="38"/>
        <end position="47"/>
    </location>
</feature>
<keyword evidence="2" id="KW-1185">Reference proteome</keyword>
<evidence type="ECO:0000313" key="2">
    <source>
        <dbReference type="Proteomes" id="UP000515154"/>
    </source>
</evidence>
<gene>
    <name evidence="3" type="primary">LOC115231857</name>
</gene>
<reference evidence="3" key="1">
    <citation type="submission" date="2025-08" db="UniProtKB">
        <authorList>
            <consortium name="RefSeq"/>
        </authorList>
    </citation>
    <scope>IDENTIFICATION</scope>
</reference>
<name>A0A6P7U9J7_9MOLL</name>
<accession>A0A6P7U9J7</accession>
<dbReference type="AlphaFoldDB" id="A0A6P7U9J7"/>
<feature type="region of interest" description="Disordered" evidence="1">
    <location>
        <begin position="27"/>
        <end position="47"/>
    </location>
</feature>
<dbReference type="KEGG" id="osn:115231857"/>
<evidence type="ECO:0000313" key="3">
    <source>
        <dbReference type="RefSeq" id="XP_029657636.1"/>
    </source>
</evidence>
<feature type="region of interest" description="Disordered" evidence="1">
    <location>
        <begin position="209"/>
        <end position="245"/>
    </location>
</feature>
<protein>
    <submittedName>
        <fullName evidence="3">Uncharacterized protein LOC115231857</fullName>
    </submittedName>
</protein>
<dbReference type="RefSeq" id="XP_029657636.1">
    <property type="nucleotide sequence ID" value="XM_029801776.1"/>
</dbReference>
<sequence length="245" mass="27722">MLPTANKALRLIRALCGDVPEPLTPKALGGFRAGPGSSHPNVADPSTQNVITNDRAELRVDTTIPTESKIQYNKPDIFLYDKKLNHIWLIEIGVTCVDNLKAVEVEKLHKYDILASELKIIYKAKVKILPIVITWDAITSKYFKIYMDFIGIKDSVLVYIQTTALKKTLEGMFVEYKHGFEDVMTKALILNKDYAVWNTHQRGAYSMKRRHDEVTENEYSEEGQINSKRITKDDGAVQGGPRPVN</sequence>